<keyword evidence="3" id="KW-1185">Reference proteome</keyword>
<keyword evidence="1" id="KW-0812">Transmembrane</keyword>
<evidence type="ECO:0000313" key="3">
    <source>
        <dbReference type="Proteomes" id="UP000664109"/>
    </source>
</evidence>
<keyword evidence="1" id="KW-0472">Membrane</keyword>
<evidence type="ECO:0000256" key="1">
    <source>
        <dbReference type="SAM" id="Phobius"/>
    </source>
</evidence>
<comment type="caution">
    <text evidence="2">The sequence shown here is derived from an EMBL/GenBank/DDBJ whole genome shotgun (WGS) entry which is preliminary data.</text>
</comment>
<name>A0ABS2UME6_9ACTN</name>
<proteinExistence type="predicted"/>
<feature type="transmembrane region" description="Helical" evidence="1">
    <location>
        <begin position="128"/>
        <end position="152"/>
    </location>
</feature>
<dbReference type="Proteomes" id="UP000664109">
    <property type="component" value="Unassembled WGS sequence"/>
</dbReference>
<dbReference type="EMBL" id="JAFEJA010000001">
    <property type="protein sequence ID" value="MBM9618574.1"/>
    <property type="molecule type" value="Genomic_DNA"/>
</dbReference>
<evidence type="ECO:0000313" key="2">
    <source>
        <dbReference type="EMBL" id="MBM9618574.1"/>
    </source>
</evidence>
<organism evidence="2 3">
    <name type="scientific">Streptomyces zhihengii</name>
    <dbReference type="NCBI Taxonomy" id="1818004"/>
    <lineage>
        <taxon>Bacteria</taxon>
        <taxon>Bacillati</taxon>
        <taxon>Actinomycetota</taxon>
        <taxon>Actinomycetes</taxon>
        <taxon>Kitasatosporales</taxon>
        <taxon>Streptomycetaceae</taxon>
        <taxon>Streptomyces</taxon>
    </lineage>
</organism>
<feature type="transmembrane region" description="Helical" evidence="1">
    <location>
        <begin position="89"/>
        <end position="107"/>
    </location>
</feature>
<dbReference type="RefSeq" id="WP_205376425.1">
    <property type="nucleotide sequence ID" value="NZ_JAFEJA010000001.1"/>
</dbReference>
<reference evidence="2 3" key="1">
    <citation type="journal article" date="2016" name="Arch. Microbiol.">
        <title>Streptomyces zhihengii sp. nov., isolated from rhizospheric soil of Psammosilene tunicoides.</title>
        <authorList>
            <person name="Huang M.J."/>
            <person name="Fei J.J."/>
            <person name="Salam N."/>
            <person name="Kim C.J."/>
            <person name="Hozzein W.N."/>
            <person name="Xiao M."/>
            <person name="Huang H.Q."/>
            <person name="Li W.J."/>
        </authorList>
    </citation>
    <scope>NUCLEOTIDE SEQUENCE [LARGE SCALE GENOMIC DNA]</scope>
    <source>
        <strain evidence="2 3">YIM T102</strain>
    </source>
</reference>
<feature type="transmembrane region" description="Helical" evidence="1">
    <location>
        <begin position="200"/>
        <end position="218"/>
    </location>
</feature>
<sequence>MPTAPAPAALVPAGEPRPRFLDLLAAEWLKLWSLRSTAWSLAAAALAVLAFNAGTSWDTRRYWNTEDASYADRFVAEGMPLLHAFTTNAGTLMMLFAGAFGALAVTGEYSSGLIRTTFAAVPARRSVMAARTAVVAAVATVFGALVAGVSFAVTQAILGTRGAGVPLDHPGALRVVAASALLAPVAAIAGVAIGALVRHGPGAVVGCVVVLLLLPLLLTDDRHLSAVLGHALPYRAWLRLTDIPYGPEGLVHPWSAAGAWTVYALWALAAAAVAVTAVHRRDQ</sequence>
<feature type="transmembrane region" description="Helical" evidence="1">
    <location>
        <begin position="172"/>
        <end position="193"/>
    </location>
</feature>
<feature type="transmembrane region" description="Helical" evidence="1">
    <location>
        <begin position="257"/>
        <end position="278"/>
    </location>
</feature>
<protein>
    <submittedName>
        <fullName evidence="2">ABC transporter permease</fullName>
    </submittedName>
</protein>
<accession>A0ABS2UME6</accession>
<keyword evidence="1" id="KW-1133">Transmembrane helix</keyword>
<gene>
    <name evidence="2" type="ORF">JE024_07385</name>
</gene>